<dbReference type="Pfam" id="PF13589">
    <property type="entry name" value="HATPase_c_3"/>
    <property type="match status" value="1"/>
</dbReference>
<dbReference type="NCBIfam" id="NF010683">
    <property type="entry name" value="PRK14083.1"/>
    <property type="match status" value="1"/>
</dbReference>
<evidence type="ECO:0000256" key="4">
    <source>
        <dbReference type="ARBA" id="ARBA00023186"/>
    </source>
</evidence>
<dbReference type="Gene3D" id="3.30.565.10">
    <property type="entry name" value="Histidine kinase-like ATPase, C-terminal domain"/>
    <property type="match status" value="1"/>
</dbReference>
<dbReference type="Gene3D" id="3.30.230.80">
    <property type="match status" value="1"/>
</dbReference>
<dbReference type="PRINTS" id="PR00775">
    <property type="entry name" value="HEATSHOCK90"/>
</dbReference>
<reference evidence="5 6" key="1">
    <citation type="submission" date="2023-07" db="EMBL/GenBank/DDBJ databases">
        <title>Sequencing the genomes of 1000 actinobacteria strains.</title>
        <authorList>
            <person name="Klenk H.-P."/>
        </authorList>
    </citation>
    <scope>NUCLEOTIDE SEQUENCE [LARGE SCALE GENOMIC DNA]</scope>
    <source>
        <strain evidence="5 6">DSM 14555</strain>
    </source>
</reference>
<gene>
    <name evidence="5" type="ORF">JOE69_002661</name>
</gene>
<dbReference type="InterPro" id="IPR020568">
    <property type="entry name" value="Ribosomal_Su5_D2-typ_SF"/>
</dbReference>
<dbReference type="EMBL" id="JAVDQF010000001">
    <property type="protein sequence ID" value="MDR6270423.1"/>
    <property type="molecule type" value="Genomic_DNA"/>
</dbReference>
<dbReference type="RefSeq" id="WP_309799501.1">
    <property type="nucleotide sequence ID" value="NZ_BAAAHY010000007.1"/>
</dbReference>
<proteinExistence type="inferred from homology"/>
<evidence type="ECO:0000313" key="5">
    <source>
        <dbReference type="EMBL" id="MDR6270423.1"/>
    </source>
</evidence>
<dbReference type="Proteomes" id="UP001185069">
    <property type="component" value="Unassembled WGS sequence"/>
</dbReference>
<keyword evidence="4" id="KW-0143">Chaperone</keyword>
<dbReference type="InterPro" id="IPR001404">
    <property type="entry name" value="Hsp90_fam"/>
</dbReference>
<sequence length="615" mass="67439">MNQDSVARPFQVDLRGVVDLLSRHIYSSPQVFLRELLQNGVDAVAARKMQDPAAPEGRLEIDSDGELLTVRDNGVGLTLDEATQLLATVGRSSKRDSVLNLRREDFLGQFGIGLLSCFLIADEIRVVSRSASGSRPVEWIGSTEGSFTLRSLDDPAPDGKIGDRAVLPVGTTVYLRPRPTEAAIIEPGNIRRLAAHFGEYLALRISVAGEPINKAASFLDPAGPPEEILALGADLLGATPLDWIPLDIPGTGTRGIAYLLPTAPPPSAHQANRVYLGRMLLGERVDSLLPDWAFFVRCILDTDGLQPTASREQLVEDASLEFTREELGKTLKRWIVQLATTQQRRFDQFLSVHQLSLRALSLHDDELAAVIVPWLSVETAAGRMPIRALLESGGTLRYTETTDEFRQIAAVVPPGMPVLNGGYAYESELIRRLPELSPQIQVERIRVAEVLDELAAPALADRDATAELERRAERALAEAACKVSVRNFNPEHLPALYVADPEVLRRIERSKASDVAPSFWAGIMANVDEQLGSNGKKPDDDRLRSRLCLNWANPLTRELAGVDDGLVFERTVRLLYVQAMLEGHRPLAAVDRKLLSGSLSDLIHLSVSPDFGSIR</sequence>
<dbReference type="SUPFAM" id="SSF54211">
    <property type="entry name" value="Ribosomal protein S5 domain 2-like"/>
    <property type="match status" value="1"/>
</dbReference>
<organism evidence="5 6">
    <name type="scientific">Arthrobacter russicus</name>
    <dbReference type="NCBI Taxonomy" id="172040"/>
    <lineage>
        <taxon>Bacteria</taxon>
        <taxon>Bacillati</taxon>
        <taxon>Actinomycetota</taxon>
        <taxon>Actinomycetes</taxon>
        <taxon>Micrococcales</taxon>
        <taxon>Micrococcaceae</taxon>
        <taxon>Arthrobacter</taxon>
    </lineage>
</organism>
<protein>
    <submittedName>
        <fullName evidence="5">Molecular chaperone HtpG</fullName>
    </submittedName>
</protein>
<dbReference type="PANTHER" id="PTHR11528">
    <property type="entry name" value="HEAT SHOCK PROTEIN 90 FAMILY MEMBER"/>
    <property type="match status" value="1"/>
</dbReference>
<dbReference type="SUPFAM" id="SSF55874">
    <property type="entry name" value="ATPase domain of HSP90 chaperone/DNA topoisomerase II/histidine kinase"/>
    <property type="match status" value="1"/>
</dbReference>
<accession>A0ABU1JDC6</accession>
<dbReference type="InterPro" id="IPR036890">
    <property type="entry name" value="HATPase_C_sf"/>
</dbReference>
<comment type="similarity">
    <text evidence="1">Belongs to the heat shock protein 90 family.</text>
</comment>
<keyword evidence="2" id="KW-0547">Nucleotide-binding</keyword>
<evidence type="ECO:0000256" key="1">
    <source>
        <dbReference type="ARBA" id="ARBA00008239"/>
    </source>
</evidence>
<evidence type="ECO:0000256" key="3">
    <source>
        <dbReference type="ARBA" id="ARBA00022840"/>
    </source>
</evidence>
<dbReference type="InterPro" id="IPR020575">
    <property type="entry name" value="Hsp90_N"/>
</dbReference>
<name>A0ABU1JDC6_9MICC</name>
<dbReference type="PIRSF" id="PIRSF002583">
    <property type="entry name" value="Hsp90"/>
    <property type="match status" value="1"/>
</dbReference>
<evidence type="ECO:0000256" key="2">
    <source>
        <dbReference type="ARBA" id="ARBA00022741"/>
    </source>
</evidence>
<keyword evidence="3" id="KW-0067">ATP-binding</keyword>
<keyword evidence="6" id="KW-1185">Reference proteome</keyword>
<evidence type="ECO:0000313" key="6">
    <source>
        <dbReference type="Proteomes" id="UP001185069"/>
    </source>
</evidence>
<comment type="caution">
    <text evidence="5">The sequence shown here is derived from an EMBL/GenBank/DDBJ whole genome shotgun (WGS) entry which is preliminary data.</text>
</comment>